<evidence type="ECO:0000256" key="3">
    <source>
        <dbReference type="ARBA" id="ARBA00022692"/>
    </source>
</evidence>
<name>A0AAD5Y1B3_9FUNG</name>
<dbReference type="PROSITE" id="PS51778">
    <property type="entry name" value="VAST"/>
    <property type="match status" value="1"/>
</dbReference>
<evidence type="ECO:0000256" key="4">
    <source>
        <dbReference type="ARBA" id="ARBA00022989"/>
    </source>
</evidence>
<proteinExistence type="inferred from homology"/>
<keyword evidence="4" id="KW-1133">Transmembrane helix</keyword>
<dbReference type="GO" id="GO:0005886">
    <property type="term" value="C:plasma membrane"/>
    <property type="evidence" value="ECO:0007669"/>
    <property type="project" value="TreeGrafter"/>
</dbReference>
<dbReference type="AlphaFoldDB" id="A0AAD5Y1B3"/>
<dbReference type="InterPro" id="IPR011993">
    <property type="entry name" value="PH-like_dom_sf"/>
</dbReference>
<evidence type="ECO:0000313" key="8">
    <source>
        <dbReference type="EMBL" id="KAJ3223347.1"/>
    </source>
</evidence>
<evidence type="ECO:0000256" key="6">
    <source>
        <dbReference type="SAM" id="MobiDB-lite"/>
    </source>
</evidence>
<dbReference type="Pfam" id="PF02893">
    <property type="entry name" value="GRAM"/>
    <property type="match status" value="1"/>
</dbReference>
<dbReference type="SMART" id="SM00568">
    <property type="entry name" value="GRAM"/>
    <property type="match status" value="1"/>
</dbReference>
<dbReference type="Gene3D" id="2.30.29.30">
    <property type="entry name" value="Pleckstrin-homology domain (PH domain)/Phosphotyrosine-binding domain (PTB)"/>
    <property type="match status" value="1"/>
</dbReference>
<protein>
    <recommendedName>
        <fullName evidence="7">VASt domain-containing protein</fullName>
    </recommendedName>
</protein>
<dbReference type="GO" id="GO:0140268">
    <property type="term" value="C:endoplasmic reticulum-plasma membrane contact site"/>
    <property type="evidence" value="ECO:0007669"/>
    <property type="project" value="TreeGrafter"/>
</dbReference>
<evidence type="ECO:0000256" key="1">
    <source>
        <dbReference type="ARBA" id="ARBA00004167"/>
    </source>
</evidence>
<evidence type="ECO:0000256" key="5">
    <source>
        <dbReference type="ARBA" id="ARBA00023136"/>
    </source>
</evidence>
<dbReference type="EMBL" id="JADGJW010000134">
    <property type="protein sequence ID" value="KAJ3223347.1"/>
    <property type="molecule type" value="Genomic_DNA"/>
</dbReference>
<organism evidence="8 9">
    <name type="scientific">Clydaea vesicula</name>
    <dbReference type="NCBI Taxonomy" id="447962"/>
    <lineage>
        <taxon>Eukaryota</taxon>
        <taxon>Fungi</taxon>
        <taxon>Fungi incertae sedis</taxon>
        <taxon>Chytridiomycota</taxon>
        <taxon>Chytridiomycota incertae sedis</taxon>
        <taxon>Chytridiomycetes</taxon>
        <taxon>Lobulomycetales</taxon>
        <taxon>Lobulomycetaceae</taxon>
        <taxon>Clydaea</taxon>
    </lineage>
</organism>
<comment type="caution">
    <text evidence="8">The sequence shown here is derived from an EMBL/GenBank/DDBJ whole genome shotgun (WGS) entry which is preliminary data.</text>
</comment>
<dbReference type="InterPro" id="IPR031968">
    <property type="entry name" value="VASt"/>
</dbReference>
<keyword evidence="3" id="KW-0812">Transmembrane</keyword>
<feature type="domain" description="VASt" evidence="7">
    <location>
        <begin position="244"/>
        <end position="427"/>
    </location>
</feature>
<feature type="region of interest" description="Disordered" evidence="6">
    <location>
        <begin position="21"/>
        <end position="44"/>
    </location>
</feature>
<dbReference type="PANTHER" id="PTHR23319">
    <property type="entry name" value="GRAM DOMAIN CONTAINING 1B, ISOFORM E"/>
    <property type="match status" value="1"/>
</dbReference>
<comment type="similarity">
    <text evidence="2">Belongs to the YSP2 family.</text>
</comment>
<comment type="subcellular location">
    <subcellularLocation>
        <location evidence="1">Membrane</location>
        <topology evidence="1">Single-pass membrane protein</topology>
    </subcellularLocation>
</comment>
<dbReference type="GO" id="GO:0032934">
    <property type="term" value="F:sterol binding"/>
    <property type="evidence" value="ECO:0007669"/>
    <property type="project" value="TreeGrafter"/>
</dbReference>
<keyword evidence="5" id="KW-0472">Membrane</keyword>
<dbReference type="GO" id="GO:0005789">
    <property type="term" value="C:endoplasmic reticulum membrane"/>
    <property type="evidence" value="ECO:0007669"/>
    <property type="project" value="TreeGrafter"/>
</dbReference>
<dbReference type="InterPro" id="IPR051482">
    <property type="entry name" value="Cholesterol_transport"/>
</dbReference>
<dbReference type="InterPro" id="IPR004182">
    <property type="entry name" value="GRAM"/>
</dbReference>
<dbReference type="PANTHER" id="PTHR23319:SF4">
    <property type="entry name" value="GRAM DOMAIN CONTAINING 1B, ISOFORM E"/>
    <property type="match status" value="1"/>
</dbReference>
<dbReference type="GO" id="GO:0120015">
    <property type="term" value="F:sterol transfer activity"/>
    <property type="evidence" value="ECO:0007669"/>
    <property type="project" value="TreeGrafter"/>
</dbReference>
<evidence type="ECO:0000259" key="7">
    <source>
        <dbReference type="PROSITE" id="PS51778"/>
    </source>
</evidence>
<reference evidence="8" key="1">
    <citation type="submission" date="2020-05" db="EMBL/GenBank/DDBJ databases">
        <title>Phylogenomic resolution of chytrid fungi.</title>
        <authorList>
            <person name="Stajich J.E."/>
            <person name="Amses K."/>
            <person name="Simmons R."/>
            <person name="Seto K."/>
            <person name="Myers J."/>
            <person name="Bonds A."/>
            <person name="Quandt C.A."/>
            <person name="Barry K."/>
            <person name="Liu P."/>
            <person name="Grigoriev I."/>
            <person name="Longcore J.E."/>
            <person name="James T.Y."/>
        </authorList>
    </citation>
    <scope>NUCLEOTIDE SEQUENCE</scope>
    <source>
        <strain evidence="8">JEL0476</strain>
    </source>
</reference>
<dbReference type="Pfam" id="PF16016">
    <property type="entry name" value="VASt"/>
    <property type="match status" value="1"/>
</dbReference>
<keyword evidence="9" id="KW-1185">Reference proteome</keyword>
<dbReference type="Proteomes" id="UP001211065">
    <property type="component" value="Unassembled WGS sequence"/>
</dbReference>
<evidence type="ECO:0000313" key="9">
    <source>
        <dbReference type="Proteomes" id="UP001211065"/>
    </source>
</evidence>
<gene>
    <name evidence="8" type="ORF">HK099_001269</name>
</gene>
<accession>A0AAD5Y1B3</accession>
<sequence length="512" mass="58520">MEKNDLMVGSESDLFTFPDVRKSTSLSSISSRKSKSNRSKSDNFKQLQQKLPSHGLVHKDSAYFDSIFPDANESLIDDFSCALSRTILEQGRLYLTDNALYFSSAFFEPLILHYEKIKKITPNNFIFTTGIDIATTDGKDYRIQSFLPGYRDMALSYLEKLWLTRITALALAKNSRPNSEISLDFNNTQHQQQSEISESTLNSFTKTVNNADIQENTNNSVTPESNLNRDSVIDCDCLLTIHDQYFTLVDDIIKVNVKRLFEILFFTKGDIEGENFFKNFLEKRGCTSLHIGSWKENSEHEKEYSDYETLHAGLEREVQYKISLGGGCYQPLTKVKSRILTFSHECICIQSITKAIEVPFGKNFQTNVRFCILNQDIDSCRIVISYEVEFTGTVPMKSLVLNPLKSEIIKYHEDFKAQLKGYIKALSNNDTVTSDQATHAKIEDTNKVNIVKNNINVIPDGSEPVASSRYTENTFTKAANLQHSDMEKKFNEKLNYLNFKLNLILFRIKEKS</sequence>
<dbReference type="GO" id="GO:0032366">
    <property type="term" value="P:intracellular sterol transport"/>
    <property type="evidence" value="ECO:0007669"/>
    <property type="project" value="TreeGrafter"/>
</dbReference>
<evidence type="ECO:0000256" key="2">
    <source>
        <dbReference type="ARBA" id="ARBA00006582"/>
    </source>
</evidence>